<evidence type="ECO:0000313" key="1">
    <source>
        <dbReference type="EMBL" id="MFM0102217.1"/>
    </source>
</evidence>
<dbReference type="EMBL" id="JAQQDW010000002">
    <property type="protein sequence ID" value="MFM0102217.1"/>
    <property type="molecule type" value="Genomic_DNA"/>
</dbReference>
<keyword evidence="2" id="KW-1185">Reference proteome</keyword>
<evidence type="ECO:0000313" key="2">
    <source>
        <dbReference type="Proteomes" id="UP001629235"/>
    </source>
</evidence>
<reference evidence="1 2" key="1">
    <citation type="journal article" date="2024" name="Chem. Sci.">
        <title>Discovery of megapolipeptins by genome mining of a Burkholderiales bacteria collection.</title>
        <authorList>
            <person name="Paulo B.S."/>
            <person name="Recchia M.J.J."/>
            <person name="Lee S."/>
            <person name="Fergusson C.H."/>
            <person name="Romanowski S.B."/>
            <person name="Hernandez A."/>
            <person name="Krull N."/>
            <person name="Liu D.Y."/>
            <person name="Cavanagh H."/>
            <person name="Bos A."/>
            <person name="Gray C.A."/>
            <person name="Murphy B.T."/>
            <person name="Linington R.G."/>
            <person name="Eustaquio A.S."/>
        </authorList>
    </citation>
    <scope>NUCLEOTIDE SEQUENCE [LARGE SCALE GENOMIC DNA]</scope>
    <source>
        <strain evidence="1 2">RL18-126-BIB-B</strain>
    </source>
</reference>
<protein>
    <submittedName>
        <fullName evidence="1">Glycosyltransferase family 4 protein</fullName>
    </submittedName>
</protein>
<name>A0ACC7N437_9BURK</name>
<organism evidence="1 2">
    <name type="scientific">Paraburkholderia rhynchosiae</name>
    <dbReference type="NCBI Taxonomy" id="487049"/>
    <lineage>
        <taxon>Bacteria</taxon>
        <taxon>Pseudomonadati</taxon>
        <taxon>Pseudomonadota</taxon>
        <taxon>Betaproteobacteria</taxon>
        <taxon>Burkholderiales</taxon>
        <taxon>Burkholderiaceae</taxon>
        <taxon>Paraburkholderia</taxon>
    </lineage>
</organism>
<comment type="caution">
    <text evidence="1">The sequence shown here is derived from an EMBL/GenBank/DDBJ whole genome shotgun (WGS) entry which is preliminary data.</text>
</comment>
<proteinExistence type="predicted"/>
<gene>
    <name evidence="1" type="ORF">PQR01_01605</name>
</gene>
<dbReference type="Proteomes" id="UP001629235">
    <property type="component" value="Unassembled WGS sequence"/>
</dbReference>
<accession>A0ACC7N437</accession>
<sequence length="393" mass="43713">MAHIVFVIGNLSDYHIPRYRALVSLVERAGHQITLVEIFGRSIYSHPQPARPLQFSDTSKALTLFAGTRSAGSTRVVWRIHNVVNELRPDIVITLGYHTEYSIYLCLRKLITGKFPLMYMSDSKADDGDRSRTKEAFKRLLVRWFDGALVAGQRHRDYALSLGIPLQRSRCGFDVIDVRFFSDAAAACRQNDAALRSELGLPDRYVLCVSRLVERKNVAGVVRAFARSGLAAQGYSLVIVGNGPYKARVEEAIRQADLFSKVVMVENVHNEVMPAFYALGDFLVLASRYDQWGLCANEAMAAGLPLIVTKGCGCAGEIVIDFENGFVVSEGSEDELSERMRMLGSDRQMRQQFGIRSREIIDQWTPELFAKSALELTEILLSPGSSAVKAPSP</sequence>